<feature type="transmembrane region" description="Helical" evidence="7">
    <location>
        <begin position="132"/>
        <end position="153"/>
    </location>
</feature>
<dbReference type="PROSITE" id="PS50928">
    <property type="entry name" value="ABC_TM1"/>
    <property type="match status" value="1"/>
</dbReference>
<evidence type="ECO:0000256" key="6">
    <source>
        <dbReference type="ARBA" id="ARBA00023136"/>
    </source>
</evidence>
<protein>
    <submittedName>
        <fullName evidence="9">Sugar ABC transporter permease</fullName>
    </submittedName>
</protein>
<dbReference type="InterPro" id="IPR035906">
    <property type="entry name" value="MetI-like_sf"/>
</dbReference>
<proteinExistence type="inferred from homology"/>
<dbReference type="GO" id="GO:0005886">
    <property type="term" value="C:plasma membrane"/>
    <property type="evidence" value="ECO:0007669"/>
    <property type="project" value="UniProtKB-SubCell"/>
</dbReference>
<sequence length="331" mass="37339">MSQEAIPATDSRVTTELSARPRSVWASPIRRREARDGIVFILPWFLGLLIFILGPFVAGFYYSLTEYDSLLPANWLGVENYRRILFDDDRFWLTVYNTVWYVCAAVVPQVVLGLLLAVLLNQKARGITVFRTVFFMPSIVPIVASVSLFIFILHDRFGLLNETLYEVFGIVGPNWLTSPDWSKPSLVLWSLWGIGGGMIIYLAGLQGIPQTLYEAAAIDGAGALRCFWKITIPLISPTILFVVIMGIIGSFQIFTPVFLLGSANYGLAAAGPMDSLLFWVVYIYNQGFFYFRMGYASAIAWLLFMLLVVLTLIQFRLAGRWVYYEDEAAIR</sequence>
<comment type="caution">
    <text evidence="9">The sequence shown here is derived from an EMBL/GenBank/DDBJ whole genome shotgun (WGS) entry which is preliminary data.</text>
</comment>
<evidence type="ECO:0000313" key="9">
    <source>
        <dbReference type="EMBL" id="MYH63693.1"/>
    </source>
</evidence>
<evidence type="ECO:0000256" key="2">
    <source>
        <dbReference type="ARBA" id="ARBA00022448"/>
    </source>
</evidence>
<dbReference type="CDD" id="cd06261">
    <property type="entry name" value="TM_PBP2"/>
    <property type="match status" value="1"/>
</dbReference>
<dbReference type="Pfam" id="PF00528">
    <property type="entry name" value="BPD_transp_1"/>
    <property type="match status" value="1"/>
</dbReference>
<keyword evidence="5 7" id="KW-1133">Transmembrane helix</keyword>
<keyword evidence="4 7" id="KW-0812">Transmembrane</keyword>
<feature type="transmembrane region" description="Helical" evidence="7">
    <location>
        <begin position="99"/>
        <end position="120"/>
    </location>
</feature>
<dbReference type="PANTHER" id="PTHR30193:SF1">
    <property type="entry name" value="ABC TRANSPORTER PERMEASE PROTEIN YESP-RELATED"/>
    <property type="match status" value="1"/>
</dbReference>
<evidence type="ECO:0000259" key="8">
    <source>
        <dbReference type="PROSITE" id="PS50928"/>
    </source>
</evidence>
<feature type="transmembrane region" description="Helical" evidence="7">
    <location>
        <begin position="186"/>
        <end position="205"/>
    </location>
</feature>
<evidence type="ECO:0000256" key="5">
    <source>
        <dbReference type="ARBA" id="ARBA00022989"/>
    </source>
</evidence>
<dbReference type="Gene3D" id="1.10.3720.10">
    <property type="entry name" value="MetI-like"/>
    <property type="match status" value="1"/>
</dbReference>
<evidence type="ECO:0000256" key="1">
    <source>
        <dbReference type="ARBA" id="ARBA00004651"/>
    </source>
</evidence>
<feature type="transmembrane region" description="Helical" evidence="7">
    <location>
        <begin position="296"/>
        <end position="315"/>
    </location>
</feature>
<feature type="transmembrane region" description="Helical" evidence="7">
    <location>
        <begin position="226"/>
        <end position="253"/>
    </location>
</feature>
<dbReference type="InterPro" id="IPR051393">
    <property type="entry name" value="ABC_transporter_permease"/>
</dbReference>
<keyword evidence="6 7" id="KW-0472">Membrane</keyword>
<evidence type="ECO:0000256" key="3">
    <source>
        <dbReference type="ARBA" id="ARBA00022475"/>
    </source>
</evidence>
<reference evidence="9" key="1">
    <citation type="submission" date="2019-09" db="EMBL/GenBank/DDBJ databases">
        <title>Characterisation of the sponge microbiome using genome-centric metagenomics.</title>
        <authorList>
            <person name="Engelberts J.P."/>
            <person name="Robbins S.J."/>
            <person name="De Goeij J.M."/>
            <person name="Aranda M."/>
            <person name="Bell S.C."/>
            <person name="Webster N.S."/>
        </authorList>
    </citation>
    <scope>NUCLEOTIDE SEQUENCE</scope>
    <source>
        <strain evidence="9">SB0675_bin_29</strain>
    </source>
</reference>
<evidence type="ECO:0000256" key="7">
    <source>
        <dbReference type="RuleBase" id="RU363032"/>
    </source>
</evidence>
<dbReference type="GO" id="GO:0055085">
    <property type="term" value="P:transmembrane transport"/>
    <property type="evidence" value="ECO:0007669"/>
    <property type="project" value="InterPro"/>
</dbReference>
<accession>A0A6B1G2H7</accession>
<dbReference type="AlphaFoldDB" id="A0A6B1G2H7"/>
<feature type="domain" description="ABC transmembrane type-1" evidence="8">
    <location>
        <begin position="95"/>
        <end position="314"/>
    </location>
</feature>
<feature type="transmembrane region" description="Helical" evidence="7">
    <location>
        <begin position="265"/>
        <end position="284"/>
    </location>
</feature>
<name>A0A6B1G2H7_9CHLR</name>
<gene>
    <name evidence="9" type="ORF">F4148_18755</name>
</gene>
<dbReference type="EMBL" id="VYDA01000662">
    <property type="protein sequence ID" value="MYH63693.1"/>
    <property type="molecule type" value="Genomic_DNA"/>
</dbReference>
<comment type="subcellular location">
    <subcellularLocation>
        <location evidence="1 7">Cell membrane</location>
        <topology evidence="1 7">Multi-pass membrane protein</topology>
    </subcellularLocation>
</comment>
<keyword evidence="3" id="KW-1003">Cell membrane</keyword>
<dbReference type="SUPFAM" id="SSF161098">
    <property type="entry name" value="MetI-like"/>
    <property type="match status" value="1"/>
</dbReference>
<keyword evidence="2 7" id="KW-0813">Transport</keyword>
<dbReference type="PANTHER" id="PTHR30193">
    <property type="entry name" value="ABC TRANSPORTER PERMEASE PROTEIN"/>
    <property type="match status" value="1"/>
</dbReference>
<evidence type="ECO:0000256" key="4">
    <source>
        <dbReference type="ARBA" id="ARBA00022692"/>
    </source>
</evidence>
<feature type="transmembrane region" description="Helical" evidence="7">
    <location>
        <begin position="38"/>
        <end position="62"/>
    </location>
</feature>
<comment type="similarity">
    <text evidence="7">Belongs to the binding-protein-dependent transport system permease family.</text>
</comment>
<dbReference type="InterPro" id="IPR000515">
    <property type="entry name" value="MetI-like"/>
</dbReference>
<organism evidence="9">
    <name type="scientific">Caldilineaceae bacterium SB0675_bin_29</name>
    <dbReference type="NCBI Taxonomy" id="2605266"/>
    <lineage>
        <taxon>Bacteria</taxon>
        <taxon>Bacillati</taxon>
        <taxon>Chloroflexota</taxon>
        <taxon>Caldilineae</taxon>
        <taxon>Caldilineales</taxon>
        <taxon>Caldilineaceae</taxon>
    </lineage>
</organism>